<dbReference type="Proteomes" id="UP000693738">
    <property type="component" value="Unassembled WGS sequence"/>
</dbReference>
<comment type="caution">
    <text evidence="1">The sequence shown here is derived from an EMBL/GenBank/DDBJ whole genome shotgun (WGS) entry which is preliminary data.</text>
</comment>
<evidence type="ECO:0000313" key="2">
    <source>
        <dbReference type="Proteomes" id="UP000693738"/>
    </source>
</evidence>
<protein>
    <submittedName>
        <fullName evidence="1">Uncharacterized protein</fullName>
    </submittedName>
</protein>
<evidence type="ECO:0000313" key="1">
    <source>
        <dbReference type="EMBL" id="CAG7555921.1"/>
    </source>
</evidence>
<name>A0A8J2N7B8_FUSEQ</name>
<accession>A0A8J2N7B8</accession>
<organism evidence="1 2">
    <name type="scientific">Fusarium equiseti</name>
    <name type="common">Fusarium scirpi</name>
    <dbReference type="NCBI Taxonomy" id="61235"/>
    <lineage>
        <taxon>Eukaryota</taxon>
        <taxon>Fungi</taxon>
        <taxon>Dikarya</taxon>
        <taxon>Ascomycota</taxon>
        <taxon>Pezizomycotina</taxon>
        <taxon>Sordariomycetes</taxon>
        <taxon>Hypocreomycetidae</taxon>
        <taxon>Hypocreales</taxon>
        <taxon>Nectriaceae</taxon>
        <taxon>Fusarium</taxon>
        <taxon>Fusarium incarnatum-equiseti species complex</taxon>
    </lineage>
</organism>
<dbReference type="EMBL" id="CAJSTJ010000077">
    <property type="protein sequence ID" value="CAG7555921.1"/>
    <property type="molecule type" value="Genomic_DNA"/>
</dbReference>
<reference evidence="1" key="1">
    <citation type="submission" date="2021-05" db="EMBL/GenBank/DDBJ databases">
        <authorList>
            <person name="Khan N."/>
        </authorList>
    </citation>
    <scope>NUCLEOTIDE SEQUENCE</scope>
</reference>
<gene>
    <name evidence="1" type="ORF">FEQUK3_LOCUS1633</name>
</gene>
<proteinExistence type="predicted"/>
<sequence>MIKAFDDGEKALLAEKQFSHKVVRKMRTFTLEDFEYYSMYTFFNDFIVLIPGADTPCVIHNFERMKNFAREQSSVYNLLPDLTKGVNGQLTDSGRVFYDKNWLGI</sequence>
<dbReference type="AlphaFoldDB" id="A0A8J2N7B8"/>